<dbReference type="AlphaFoldDB" id="A0A8J6ISA2"/>
<organism evidence="9 10">
    <name type="scientific">Neptunicella marina</name>
    <dbReference type="NCBI Taxonomy" id="2125989"/>
    <lineage>
        <taxon>Bacteria</taxon>
        <taxon>Pseudomonadati</taxon>
        <taxon>Pseudomonadota</taxon>
        <taxon>Gammaproteobacteria</taxon>
        <taxon>Alteromonadales</taxon>
        <taxon>Alteromonadaceae</taxon>
        <taxon>Neptunicella</taxon>
    </lineage>
</organism>
<accession>A0A8J6ISA2</accession>
<comment type="catalytic activity">
    <reaction evidence="8">
        <text>L-seryl-[protein] + UTP = O-(5'-uridylyl)-L-seryl-[protein] + diphosphate</text>
        <dbReference type="Rhea" id="RHEA:64604"/>
        <dbReference type="Rhea" id="RHEA-COMP:9863"/>
        <dbReference type="Rhea" id="RHEA-COMP:16635"/>
        <dbReference type="ChEBI" id="CHEBI:29999"/>
        <dbReference type="ChEBI" id="CHEBI:33019"/>
        <dbReference type="ChEBI" id="CHEBI:46398"/>
        <dbReference type="ChEBI" id="CHEBI:156051"/>
    </reaction>
</comment>
<reference evidence="9" key="2">
    <citation type="submission" date="2020-08" db="EMBL/GenBank/DDBJ databases">
        <authorList>
            <person name="Lai Q."/>
        </authorList>
    </citation>
    <scope>NUCLEOTIDE SEQUENCE</scope>
    <source>
        <strain evidence="9">S27-2</strain>
    </source>
</reference>
<feature type="binding site" evidence="8">
    <location>
        <position position="170"/>
    </location>
    <ligand>
        <name>ATP</name>
        <dbReference type="ChEBI" id="CHEBI:30616"/>
    </ligand>
</feature>
<feature type="binding site" evidence="8">
    <location>
        <position position="84"/>
    </location>
    <ligand>
        <name>ATP</name>
        <dbReference type="ChEBI" id="CHEBI:30616"/>
    </ligand>
</feature>
<feature type="binding site" evidence="8">
    <location>
        <position position="107"/>
    </location>
    <ligand>
        <name>ATP</name>
        <dbReference type="ChEBI" id="CHEBI:30616"/>
    </ligand>
</feature>
<keyword evidence="3 8" id="KW-0548">Nucleotidyltransferase</keyword>
<dbReference type="Proteomes" id="UP000601768">
    <property type="component" value="Unassembled WGS sequence"/>
</dbReference>
<feature type="binding site" evidence="8">
    <location>
        <position position="119"/>
    </location>
    <ligand>
        <name>ATP</name>
        <dbReference type="ChEBI" id="CHEBI:30616"/>
    </ligand>
</feature>
<dbReference type="Pfam" id="PF02696">
    <property type="entry name" value="SelO"/>
    <property type="match status" value="1"/>
</dbReference>
<feature type="binding site" evidence="8">
    <location>
        <position position="253"/>
    </location>
    <ligand>
        <name>ATP</name>
        <dbReference type="ChEBI" id="CHEBI:30616"/>
    </ligand>
</feature>
<comment type="function">
    <text evidence="8">Nucleotidyltransferase involved in the post-translational modification of proteins. It can catalyze the addition of adenosine monophosphate (AMP) or uridine monophosphate (UMP) to a protein, resulting in modifications known as AMPylation and UMPylation.</text>
</comment>
<gene>
    <name evidence="8" type="primary">ydiU</name>
    <name evidence="8" type="synonym">selO</name>
    <name evidence="9" type="ORF">H8B19_11690</name>
</gene>
<dbReference type="HAMAP" id="MF_00692">
    <property type="entry name" value="SelO"/>
    <property type="match status" value="1"/>
</dbReference>
<evidence type="ECO:0000256" key="5">
    <source>
        <dbReference type="ARBA" id="ARBA00022741"/>
    </source>
</evidence>
<keyword evidence="6 8" id="KW-0067">ATP-binding</keyword>
<comment type="catalytic activity">
    <reaction evidence="8">
        <text>L-histidyl-[protein] + UTP = N(tele)-(5'-uridylyl)-L-histidyl-[protein] + diphosphate</text>
        <dbReference type="Rhea" id="RHEA:83891"/>
        <dbReference type="Rhea" id="RHEA-COMP:9745"/>
        <dbReference type="Rhea" id="RHEA-COMP:20239"/>
        <dbReference type="ChEBI" id="CHEBI:29979"/>
        <dbReference type="ChEBI" id="CHEBI:33019"/>
        <dbReference type="ChEBI" id="CHEBI:46398"/>
        <dbReference type="ChEBI" id="CHEBI:233474"/>
    </reaction>
</comment>
<dbReference type="GO" id="GO:0070733">
    <property type="term" value="F:AMPylase activity"/>
    <property type="evidence" value="ECO:0007669"/>
    <property type="project" value="UniProtKB-EC"/>
</dbReference>
<proteinExistence type="inferred from homology"/>
<evidence type="ECO:0000256" key="2">
    <source>
        <dbReference type="ARBA" id="ARBA00022679"/>
    </source>
</evidence>
<evidence type="ECO:0000256" key="7">
    <source>
        <dbReference type="ARBA" id="ARBA00022842"/>
    </source>
</evidence>
<evidence type="ECO:0000313" key="9">
    <source>
        <dbReference type="EMBL" id="MBC3766540.1"/>
    </source>
</evidence>
<evidence type="ECO:0000256" key="6">
    <source>
        <dbReference type="ARBA" id="ARBA00022840"/>
    </source>
</evidence>
<keyword evidence="8" id="KW-0464">Manganese</keyword>
<evidence type="ECO:0000313" key="10">
    <source>
        <dbReference type="Proteomes" id="UP000601768"/>
    </source>
</evidence>
<keyword evidence="7 8" id="KW-0460">Magnesium</keyword>
<feature type="active site" description="Proton acceptor" evidence="8">
    <location>
        <position position="243"/>
    </location>
</feature>
<feature type="binding site" evidence="8">
    <location>
        <position position="120"/>
    </location>
    <ligand>
        <name>ATP</name>
        <dbReference type="ChEBI" id="CHEBI:30616"/>
    </ligand>
</feature>
<feature type="binding site" evidence="8">
    <location>
        <position position="177"/>
    </location>
    <ligand>
        <name>ATP</name>
        <dbReference type="ChEBI" id="CHEBI:30616"/>
    </ligand>
</feature>
<sequence>MSPKFEYSYADLGDDFFQSVVPEKVSSPQLLLWNVPLAEELCLQSDITQHAAQYFSGNKLISGCQPVALAYAGHQFGHFNPQLGDGRAHLLGELLDSHHRRWDIQLKGSGATPFSRRGDGRCALGPAIREYIMSEAMYALGVPTSRSLAVVATGDTVFRQQPEPGAVVTRVASSHIRVGTFEYFAARKNADALTKLLDYSIERHFPHIEKSPEAFLNAVMHKQIELIVAWLRVGFIHGVMNTDNTAISGETIDFGPCAMMGVYHPGTVYSSIDSEGRYAYGRQPQIAHWNLARLAESLIPLTDKDEKRAVEKLTEVLNQFSDVFSFKYRQMLMQKTGLQQITEQNVQLVEKLLDIMTEHELDYTRTFNQLTRLADKKITVTALPVALHEWAAEWLQQIDTDRTTAVDQMQQANPVVIPRNHHVEAVLQHSIDTRDMQAVHDFLDALITPYTQKTTTEKYQDSPADGDKHYQTFCGT</sequence>
<dbReference type="GO" id="GO:0000287">
    <property type="term" value="F:magnesium ion binding"/>
    <property type="evidence" value="ECO:0007669"/>
    <property type="project" value="UniProtKB-UniRule"/>
</dbReference>
<reference evidence="9" key="1">
    <citation type="journal article" date="2018" name="Int. J. Syst. Evol. Microbiol.">
        <title>Neptunicella marina gen. nov., sp. nov., isolated from surface seawater.</title>
        <authorList>
            <person name="Liu X."/>
            <person name="Lai Q."/>
            <person name="Du Y."/>
            <person name="Zhang X."/>
            <person name="Liu Z."/>
            <person name="Sun F."/>
            <person name="Shao Z."/>
        </authorList>
    </citation>
    <scope>NUCLEOTIDE SEQUENCE</scope>
    <source>
        <strain evidence="9">S27-2</strain>
    </source>
</reference>
<dbReference type="NCBIfam" id="NF000658">
    <property type="entry name" value="PRK00029.1"/>
    <property type="match status" value="1"/>
</dbReference>
<keyword evidence="5 8" id="KW-0547">Nucleotide-binding</keyword>
<dbReference type="EC" id="2.7.7.108" evidence="8"/>
<dbReference type="PANTHER" id="PTHR32057">
    <property type="entry name" value="PROTEIN ADENYLYLTRANSFERASE SELO, MITOCHONDRIAL"/>
    <property type="match status" value="1"/>
</dbReference>
<comment type="similarity">
    <text evidence="1 8">Belongs to the SELO family.</text>
</comment>
<keyword evidence="2 8" id="KW-0808">Transferase</keyword>
<feature type="binding site" evidence="8">
    <location>
        <position position="86"/>
    </location>
    <ligand>
        <name>ATP</name>
        <dbReference type="ChEBI" id="CHEBI:30616"/>
    </ligand>
</feature>
<dbReference type="GO" id="GO:0030145">
    <property type="term" value="F:manganese ion binding"/>
    <property type="evidence" value="ECO:0007669"/>
    <property type="project" value="UniProtKB-UniRule"/>
</dbReference>
<feature type="binding site" evidence="8">
    <location>
        <position position="87"/>
    </location>
    <ligand>
        <name>ATP</name>
        <dbReference type="ChEBI" id="CHEBI:30616"/>
    </ligand>
</feature>
<dbReference type="PANTHER" id="PTHR32057:SF14">
    <property type="entry name" value="PROTEIN ADENYLYLTRANSFERASE SELO, MITOCHONDRIAL"/>
    <property type="match status" value="1"/>
</dbReference>
<feature type="binding site" evidence="8">
    <location>
        <position position="244"/>
    </location>
    <ligand>
        <name>Mg(2+)</name>
        <dbReference type="ChEBI" id="CHEBI:18420"/>
    </ligand>
</feature>
<evidence type="ECO:0000256" key="3">
    <source>
        <dbReference type="ARBA" id="ARBA00022695"/>
    </source>
</evidence>
<name>A0A8J6ISA2_9ALTE</name>
<comment type="cofactor">
    <cofactor evidence="8">
        <name>Mg(2+)</name>
        <dbReference type="ChEBI" id="CHEBI:18420"/>
    </cofactor>
    <cofactor evidence="8">
        <name>Mn(2+)</name>
        <dbReference type="ChEBI" id="CHEBI:29035"/>
    </cofactor>
</comment>
<comment type="catalytic activity">
    <reaction evidence="8">
        <text>L-tyrosyl-[protein] + ATP = O-(5'-adenylyl)-L-tyrosyl-[protein] + diphosphate</text>
        <dbReference type="Rhea" id="RHEA:54288"/>
        <dbReference type="Rhea" id="RHEA-COMP:10136"/>
        <dbReference type="Rhea" id="RHEA-COMP:13846"/>
        <dbReference type="ChEBI" id="CHEBI:30616"/>
        <dbReference type="ChEBI" id="CHEBI:33019"/>
        <dbReference type="ChEBI" id="CHEBI:46858"/>
        <dbReference type="ChEBI" id="CHEBI:83624"/>
        <dbReference type="EC" id="2.7.7.108"/>
    </reaction>
</comment>
<dbReference type="GO" id="GO:0005524">
    <property type="term" value="F:ATP binding"/>
    <property type="evidence" value="ECO:0007669"/>
    <property type="project" value="UniProtKB-UniRule"/>
</dbReference>
<feature type="binding site" evidence="8">
    <location>
        <position position="253"/>
    </location>
    <ligand>
        <name>Mg(2+)</name>
        <dbReference type="ChEBI" id="CHEBI:18420"/>
    </ligand>
</feature>
<comment type="catalytic activity">
    <reaction evidence="8">
        <text>L-tyrosyl-[protein] + UTP = O-(5'-uridylyl)-L-tyrosyl-[protein] + diphosphate</text>
        <dbReference type="Rhea" id="RHEA:83887"/>
        <dbReference type="Rhea" id="RHEA-COMP:10136"/>
        <dbReference type="Rhea" id="RHEA-COMP:20238"/>
        <dbReference type="ChEBI" id="CHEBI:33019"/>
        <dbReference type="ChEBI" id="CHEBI:46398"/>
        <dbReference type="ChEBI" id="CHEBI:46858"/>
        <dbReference type="ChEBI" id="CHEBI:90602"/>
    </reaction>
</comment>
<comment type="catalytic activity">
    <reaction evidence="8">
        <text>L-seryl-[protein] + ATP = 3-O-(5'-adenylyl)-L-seryl-[protein] + diphosphate</text>
        <dbReference type="Rhea" id="RHEA:58120"/>
        <dbReference type="Rhea" id="RHEA-COMP:9863"/>
        <dbReference type="Rhea" id="RHEA-COMP:15073"/>
        <dbReference type="ChEBI" id="CHEBI:29999"/>
        <dbReference type="ChEBI" id="CHEBI:30616"/>
        <dbReference type="ChEBI" id="CHEBI:33019"/>
        <dbReference type="ChEBI" id="CHEBI:142516"/>
        <dbReference type="EC" id="2.7.7.108"/>
    </reaction>
</comment>
<evidence type="ECO:0000256" key="8">
    <source>
        <dbReference type="HAMAP-Rule" id="MF_00692"/>
    </source>
</evidence>
<keyword evidence="4 8" id="KW-0479">Metal-binding</keyword>
<evidence type="ECO:0000256" key="1">
    <source>
        <dbReference type="ARBA" id="ARBA00009747"/>
    </source>
</evidence>
<evidence type="ECO:0000256" key="4">
    <source>
        <dbReference type="ARBA" id="ARBA00022723"/>
    </source>
</evidence>
<dbReference type="EC" id="2.7.7.-" evidence="8"/>
<dbReference type="EMBL" id="JACNEP010000008">
    <property type="protein sequence ID" value="MBC3766540.1"/>
    <property type="molecule type" value="Genomic_DNA"/>
</dbReference>
<comment type="caution">
    <text evidence="9">The sequence shown here is derived from an EMBL/GenBank/DDBJ whole genome shotgun (WGS) entry which is preliminary data.</text>
</comment>
<dbReference type="RefSeq" id="WP_186507070.1">
    <property type="nucleotide sequence ID" value="NZ_JACNEP010000008.1"/>
</dbReference>
<comment type="catalytic activity">
    <reaction evidence="8">
        <text>L-threonyl-[protein] + ATP = 3-O-(5'-adenylyl)-L-threonyl-[protein] + diphosphate</text>
        <dbReference type="Rhea" id="RHEA:54292"/>
        <dbReference type="Rhea" id="RHEA-COMP:11060"/>
        <dbReference type="Rhea" id="RHEA-COMP:13847"/>
        <dbReference type="ChEBI" id="CHEBI:30013"/>
        <dbReference type="ChEBI" id="CHEBI:30616"/>
        <dbReference type="ChEBI" id="CHEBI:33019"/>
        <dbReference type="ChEBI" id="CHEBI:138113"/>
        <dbReference type="EC" id="2.7.7.108"/>
    </reaction>
</comment>
<protein>
    <recommendedName>
        <fullName evidence="8">Protein nucleotidyltransferase YdiU</fullName>
        <ecNumber evidence="8">2.7.7.-</ecNumber>
    </recommendedName>
    <alternativeName>
        <fullName evidence="8">Protein adenylyltransferase YdiU</fullName>
        <ecNumber evidence="8">2.7.7.108</ecNumber>
    </alternativeName>
    <alternativeName>
        <fullName evidence="8">Protein uridylyltransferase YdiU</fullName>
        <ecNumber evidence="8">2.7.7.-</ecNumber>
    </alternativeName>
</protein>
<keyword evidence="10" id="KW-1185">Reference proteome</keyword>
<dbReference type="InterPro" id="IPR003846">
    <property type="entry name" value="SelO"/>
</dbReference>